<dbReference type="Proteomes" id="UP001596417">
    <property type="component" value="Unassembled WGS sequence"/>
</dbReference>
<keyword evidence="1" id="KW-1133">Transmembrane helix</keyword>
<reference evidence="2 3" key="1">
    <citation type="journal article" date="2019" name="Int. J. Syst. Evol. Microbiol.">
        <title>The Global Catalogue of Microorganisms (GCM) 10K type strain sequencing project: providing services to taxonomists for standard genome sequencing and annotation.</title>
        <authorList>
            <consortium name="The Broad Institute Genomics Platform"/>
            <consortium name="The Broad Institute Genome Sequencing Center for Infectious Disease"/>
            <person name="Wu L."/>
            <person name="Ma J."/>
        </authorList>
    </citation>
    <scope>NUCLEOTIDE SEQUENCE [LARGE SCALE GENOMIC DNA]</scope>
    <source>
        <strain evidence="2 3">RDMS1</strain>
    </source>
</reference>
<evidence type="ECO:0000256" key="1">
    <source>
        <dbReference type="SAM" id="Phobius"/>
    </source>
</evidence>
<feature type="transmembrane region" description="Helical" evidence="1">
    <location>
        <begin position="193"/>
        <end position="219"/>
    </location>
</feature>
<keyword evidence="1" id="KW-0472">Membrane</keyword>
<feature type="transmembrane region" description="Helical" evidence="1">
    <location>
        <begin position="313"/>
        <end position="338"/>
    </location>
</feature>
<dbReference type="EMBL" id="JBHTAX010000005">
    <property type="protein sequence ID" value="MFC7192591.1"/>
    <property type="molecule type" value="Genomic_DNA"/>
</dbReference>
<dbReference type="AlphaFoldDB" id="A0ABD5YTI0"/>
<comment type="caution">
    <text evidence="2">The sequence shown here is derived from an EMBL/GenBank/DDBJ whole genome shotgun (WGS) entry which is preliminary data.</text>
</comment>
<name>A0ABD5YTI0_9EURY</name>
<dbReference type="Pfam" id="PF26448">
    <property type="entry name" value="DUF8127"/>
    <property type="match status" value="1"/>
</dbReference>
<keyword evidence="1" id="KW-0812">Transmembrane</keyword>
<dbReference type="InterPro" id="IPR058440">
    <property type="entry name" value="DUF8127"/>
</dbReference>
<organism evidence="2 3">
    <name type="scientific">Halocatena marina</name>
    <dbReference type="NCBI Taxonomy" id="2934937"/>
    <lineage>
        <taxon>Archaea</taxon>
        <taxon>Methanobacteriati</taxon>
        <taxon>Methanobacteriota</taxon>
        <taxon>Stenosarchaea group</taxon>
        <taxon>Halobacteria</taxon>
        <taxon>Halobacteriales</taxon>
        <taxon>Natronomonadaceae</taxon>
        <taxon>Halocatena</taxon>
    </lineage>
</organism>
<feature type="transmembrane region" description="Helical" evidence="1">
    <location>
        <begin position="289"/>
        <end position="307"/>
    </location>
</feature>
<evidence type="ECO:0000313" key="2">
    <source>
        <dbReference type="EMBL" id="MFC7192591.1"/>
    </source>
</evidence>
<feature type="transmembrane region" description="Helical" evidence="1">
    <location>
        <begin position="231"/>
        <end position="253"/>
    </location>
</feature>
<dbReference type="RefSeq" id="WP_264556617.1">
    <property type="nucleotide sequence ID" value="NZ_CP109981.1"/>
</dbReference>
<protein>
    <submittedName>
        <fullName evidence="2">Uncharacterized protein</fullName>
    </submittedName>
</protein>
<sequence length="347" mass="36872">MSRSFPSTRTVAILLLLIVGSTLSFAFHATAGDATITYEATPVEPGENPKLVTRATSNVTDLDDLLSDTSSQYQQPIRTAAATGTYNGTLSSELHIVIEDVETPYVWYNGSYYVWTLSTHRETTDATIQMRQTDPETVFTSVVRPVAKAPPEVQTAIETGTTTGPVVRPGLYHQDGTYYVVAPENEAALGIHIVSIFVGFILMPVGRGYVAVALGLLGYRYRDPTRDRLLTVRRATAVAALAVPIALFGTALFESGSLTRFVTGPASATVVASGVVAGVLTAQRRWLRLVGLTIGIGLLTTVAMSAVQGTAGLVFGPLAVFLGLVTGVVPFGYGYAFAQTASRESTQ</sequence>
<gene>
    <name evidence="2" type="ORF">ACFQL7_24115</name>
</gene>
<accession>A0ABD5YTI0</accession>
<proteinExistence type="predicted"/>
<feature type="transmembrane region" description="Helical" evidence="1">
    <location>
        <begin position="265"/>
        <end position="282"/>
    </location>
</feature>
<keyword evidence="3" id="KW-1185">Reference proteome</keyword>
<dbReference type="GeneID" id="76202280"/>
<evidence type="ECO:0000313" key="3">
    <source>
        <dbReference type="Proteomes" id="UP001596417"/>
    </source>
</evidence>